<evidence type="ECO:0000313" key="1">
    <source>
        <dbReference type="EMBL" id="AHZ10239.1"/>
    </source>
</evidence>
<dbReference type="KEGG" id="vg:19526221"/>
<proteinExistence type="predicted"/>
<evidence type="ECO:0000313" key="2">
    <source>
        <dbReference type="Proteomes" id="UP000026900"/>
    </source>
</evidence>
<dbReference type="RefSeq" id="YP_009036670.1">
    <property type="nucleotide sequence ID" value="NC_024213.1"/>
</dbReference>
<dbReference type="EMBL" id="KJ489399">
    <property type="protein sequence ID" value="AHZ10239.1"/>
    <property type="molecule type" value="Genomic_DNA"/>
</dbReference>
<organism evidence="1 2">
    <name type="scientific">Bacillus phage Hakuna</name>
    <dbReference type="NCBI Taxonomy" id="1486659"/>
    <lineage>
        <taxon>Viruses</taxon>
        <taxon>Duplodnaviria</taxon>
        <taxon>Heunggongvirae</taxon>
        <taxon>Uroviricota</taxon>
        <taxon>Caudoviricetes</taxon>
        <taxon>Herelleviridae</taxon>
        <taxon>Bastillevirinae</taxon>
        <taxon>Wphvirus</taxon>
        <taxon>Wphvirus hakuna</taxon>
    </lineage>
</organism>
<protein>
    <submittedName>
        <fullName evidence="1">Uncharacterized protein</fullName>
    </submittedName>
</protein>
<sequence>MSALSHLHYELEEMKSKNKRRKSMLENQKGGDRNADYLSRVAKNYAWTEVAIYKYELAINLLVEVKNGLLGGKNHE</sequence>
<accession>A0A024B0V0</accession>
<dbReference type="Proteomes" id="UP000026900">
    <property type="component" value="Segment"/>
</dbReference>
<dbReference type="GeneID" id="19526221"/>
<keyword evidence="2" id="KW-1185">Reference proteome</keyword>
<reference evidence="2" key="1">
    <citation type="submission" date="2014-09" db="EMBL/GenBank/DDBJ databases">
        <authorList>
            <person name="Sauder A.B."/>
            <person name="McKenzie Q.R."/>
            <person name="Temple L.M."/>
            <person name="Alexis B.K."/>
            <person name="Al-Atrache Z."/>
            <person name="Lewis L.O."/>
            <person name="Loesser-Casey K.E."/>
            <person name="Mitchell K.J."/>
        </authorList>
    </citation>
    <scope>NUCLEOTIDE SEQUENCE [LARGE SCALE GENOMIC DNA]</scope>
</reference>
<name>A0A024B0V0_9CAUD</name>